<dbReference type="GO" id="GO:0005524">
    <property type="term" value="F:ATP binding"/>
    <property type="evidence" value="ECO:0007669"/>
    <property type="project" value="UniProtKB-KW"/>
</dbReference>
<dbReference type="AlphaFoldDB" id="A0A9E7NAJ4"/>
<comment type="catalytic activity">
    <reaction evidence="6">
        <text>beta-nicotinamide D-ribonucleotide + ATP + H(+) = diphosphate + NAD(+)</text>
        <dbReference type="Rhea" id="RHEA:21360"/>
        <dbReference type="ChEBI" id="CHEBI:14649"/>
        <dbReference type="ChEBI" id="CHEBI:15378"/>
        <dbReference type="ChEBI" id="CHEBI:30616"/>
        <dbReference type="ChEBI" id="CHEBI:33019"/>
        <dbReference type="ChEBI" id="CHEBI:57540"/>
        <dbReference type="EC" id="2.7.7.1"/>
    </reaction>
</comment>
<proteinExistence type="inferred from homology"/>
<evidence type="ECO:0000256" key="4">
    <source>
        <dbReference type="ARBA" id="ARBA00022695"/>
    </source>
</evidence>
<keyword evidence="10" id="KW-1185">Reference proteome</keyword>
<keyword evidence="6" id="KW-0067">ATP-binding</keyword>
<dbReference type="Proteomes" id="UP001056855">
    <property type="component" value="Chromosome"/>
</dbReference>
<feature type="domain" description="Cytidyltransferase-like" evidence="8">
    <location>
        <begin position="5"/>
        <end position="131"/>
    </location>
</feature>
<dbReference type="PANTHER" id="PTHR21342">
    <property type="entry name" value="PHOSPHOPANTETHEINE ADENYLYLTRANSFERASE"/>
    <property type="match status" value="1"/>
</dbReference>
<dbReference type="RefSeq" id="WP_254157777.1">
    <property type="nucleotide sequence ID" value="NZ_CP100355.1"/>
</dbReference>
<dbReference type="Gene3D" id="3.40.50.620">
    <property type="entry name" value="HUPs"/>
    <property type="match status" value="1"/>
</dbReference>
<evidence type="ECO:0000256" key="6">
    <source>
        <dbReference type="HAMAP-Rule" id="MF_00243"/>
    </source>
</evidence>
<evidence type="ECO:0000313" key="9">
    <source>
        <dbReference type="EMBL" id="UTF53373.1"/>
    </source>
</evidence>
<dbReference type="NCBIfam" id="NF002243">
    <property type="entry name" value="PRK01153.1"/>
    <property type="match status" value="1"/>
</dbReference>
<dbReference type="GO" id="GO:0009435">
    <property type="term" value="P:NAD+ biosynthetic process"/>
    <property type="evidence" value="ECO:0007669"/>
    <property type="project" value="UniProtKB-UniRule"/>
</dbReference>
<dbReference type="NCBIfam" id="TIGR00125">
    <property type="entry name" value="cyt_tran_rel"/>
    <property type="match status" value="1"/>
</dbReference>
<evidence type="ECO:0000259" key="8">
    <source>
        <dbReference type="Pfam" id="PF01467"/>
    </source>
</evidence>
<organism evidence="9 10">
    <name type="scientific">Natronosalvus rutilus</name>
    <dbReference type="NCBI Taxonomy" id="2953753"/>
    <lineage>
        <taxon>Archaea</taxon>
        <taxon>Methanobacteriati</taxon>
        <taxon>Methanobacteriota</taxon>
        <taxon>Stenosarchaea group</taxon>
        <taxon>Halobacteria</taxon>
        <taxon>Halobacteriales</taxon>
        <taxon>Natrialbaceae</taxon>
        <taxon>Natronosalvus</taxon>
    </lineage>
</organism>
<sequence length="172" mass="19478">MTRGFYIGRFQPYHNGHHTMVERIAEDVDELVLGIGSAGDSHSTRNPFTAGERIMMITKAVQEFDLTTYAVPIEDLERNSVWVSHVQSMSPDFDVAYSNNPLVVQLFRESGVDIRQSPMFNREVLEGASVRERMIDDEDWESLVPDAVVEVVEEIEGIERIQMVSEDDSNGV</sequence>
<evidence type="ECO:0000256" key="2">
    <source>
        <dbReference type="ARBA" id="ARBA00022642"/>
    </source>
</evidence>
<evidence type="ECO:0000256" key="7">
    <source>
        <dbReference type="NCBIfam" id="TIGR01527"/>
    </source>
</evidence>
<dbReference type="InterPro" id="IPR006418">
    <property type="entry name" value="NMN_Atrans_arc"/>
</dbReference>
<dbReference type="SUPFAM" id="SSF52374">
    <property type="entry name" value="Nucleotidylyl transferase"/>
    <property type="match status" value="1"/>
</dbReference>
<evidence type="ECO:0000256" key="3">
    <source>
        <dbReference type="ARBA" id="ARBA00022679"/>
    </source>
</evidence>
<dbReference type="GeneID" id="73291706"/>
<keyword evidence="3 6" id="KW-0808">Transferase</keyword>
<dbReference type="NCBIfam" id="TIGR01527">
    <property type="entry name" value="arch_NMN_Atrans"/>
    <property type="match status" value="1"/>
</dbReference>
<dbReference type="HAMAP" id="MF_00243">
    <property type="entry name" value="NMN_adenylyltr"/>
    <property type="match status" value="1"/>
</dbReference>
<dbReference type="PANTHER" id="PTHR21342:SF0">
    <property type="entry name" value="BIFUNCTIONAL NMN ADENYLYLTRANSFERASE_NUDIX HYDROLASE"/>
    <property type="match status" value="1"/>
</dbReference>
<name>A0A9E7NAJ4_9EURY</name>
<protein>
    <recommendedName>
        <fullName evidence="6 7">Nicotinamide-nucleotide adenylyltransferase</fullName>
        <ecNumber evidence="6 7">2.7.7.1</ecNumber>
    </recommendedName>
    <alternativeName>
        <fullName evidence="6">NAD(+) diphosphorylase</fullName>
    </alternativeName>
    <alternativeName>
        <fullName evidence="6">NAD(+) pyrophosphorylase</fullName>
    </alternativeName>
    <alternativeName>
        <fullName evidence="6">NMN adenylyltransferase</fullName>
    </alternativeName>
</protein>
<dbReference type="EC" id="2.7.7.1" evidence="6 7"/>
<dbReference type="KEGG" id="sawl:NGM29_16630"/>
<dbReference type="GO" id="GO:0000309">
    <property type="term" value="F:nicotinamide-nucleotide adenylyltransferase activity"/>
    <property type="evidence" value="ECO:0007669"/>
    <property type="project" value="UniProtKB-UniRule"/>
</dbReference>
<keyword evidence="4 6" id="KW-0548">Nucleotidyltransferase</keyword>
<comment type="pathway">
    <text evidence="6">Cofactor biosynthesis; NAD(+) biosynthesis; NAD(+) from nicotinamide D-ribonucleotide: step 1/1.</text>
</comment>
<dbReference type="Pfam" id="PF01467">
    <property type="entry name" value="CTP_transf_like"/>
    <property type="match status" value="1"/>
</dbReference>
<dbReference type="InterPro" id="IPR014729">
    <property type="entry name" value="Rossmann-like_a/b/a_fold"/>
</dbReference>
<gene>
    <name evidence="9" type="ORF">NGM29_16630</name>
</gene>
<reference evidence="9" key="1">
    <citation type="submission" date="2022-06" db="EMBL/GenBank/DDBJ databases">
        <title>Diverse halophilic archaea isolated from saline environments.</title>
        <authorList>
            <person name="Cui H.-L."/>
        </authorList>
    </citation>
    <scope>NUCLEOTIDE SEQUENCE</scope>
    <source>
        <strain evidence="9">WLHS1</strain>
    </source>
</reference>
<evidence type="ECO:0000256" key="5">
    <source>
        <dbReference type="ARBA" id="ARBA00023027"/>
    </source>
</evidence>
<dbReference type="InterPro" id="IPR004821">
    <property type="entry name" value="Cyt_trans-like"/>
</dbReference>
<dbReference type="EMBL" id="CP100355">
    <property type="protein sequence ID" value="UTF53373.1"/>
    <property type="molecule type" value="Genomic_DNA"/>
</dbReference>
<keyword evidence="5 6" id="KW-0520">NAD</keyword>
<evidence type="ECO:0000256" key="1">
    <source>
        <dbReference type="ARBA" id="ARBA00010124"/>
    </source>
</evidence>
<dbReference type="GO" id="GO:0005737">
    <property type="term" value="C:cytoplasm"/>
    <property type="evidence" value="ECO:0007669"/>
    <property type="project" value="UniProtKB-SubCell"/>
</dbReference>
<comment type="subcellular location">
    <subcellularLocation>
        <location evidence="6">Cytoplasm</location>
    </subcellularLocation>
</comment>
<keyword evidence="2 6" id="KW-0662">Pyridine nucleotide biosynthesis</keyword>
<comment type="similarity">
    <text evidence="1 6">Belongs to the archaeal NMN adenylyltransferase family.</text>
</comment>
<accession>A0A9E7NAJ4</accession>
<evidence type="ECO:0000313" key="10">
    <source>
        <dbReference type="Proteomes" id="UP001056855"/>
    </source>
</evidence>
<keyword evidence="6" id="KW-0963">Cytoplasm</keyword>
<keyword evidence="6" id="KW-0547">Nucleotide-binding</keyword>